<keyword evidence="3" id="KW-1185">Reference proteome</keyword>
<evidence type="ECO:0008006" key="4">
    <source>
        <dbReference type="Google" id="ProtNLM"/>
    </source>
</evidence>
<reference evidence="3" key="1">
    <citation type="journal article" date="2017" name="Genome Biol.">
        <title>Comparative genomics reveals high biological diversity and specific adaptations in the industrially and medically important fungal genus Aspergillus.</title>
        <authorList>
            <person name="de Vries R.P."/>
            <person name="Riley R."/>
            <person name="Wiebenga A."/>
            <person name="Aguilar-Osorio G."/>
            <person name="Amillis S."/>
            <person name="Uchima C.A."/>
            <person name="Anderluh G."/>
            <person name="Asadollahi M."/>
            <person name="Askin M."/>
            <person name="Barry K."/>
            <person name="Battaglia E."/>
            <person name="Bayram O."/>
            <person name="Benocci T."/>
            <person name="Braus-Stromeyer S.A."/>
            <person name="Caldana C."/>
            <person name="Canovas D."/>
            <person name="Cerqueira G.C."/>
            <person name="Chen F."/>
            <person name="Chen W."/>
            <person name="Choi C."/>
            <person name="Clum A."/>
            <person name="Dos Santos R.A."/>
            <person name="Damasio A.R."/>
            <person name="Diallinas G."/>
            <person name="Emri T."/>
            <person name="Fekete E."/>
            <person name="Flipphi M."/>
            <person name="Freyberg S."/>
            <person name="Gallo A."/>
            <person name="Gournas C."/>
            <person name="Habgood R."/>
            <person name="Hainaut M."/>
            <person name="Harispe M.L."/>
            <person name="Henrissat B."/>
            <person name="Hilden K.S."/>
            <person name="Hope R."/>
            <person name="Hossain A."/>
            <person name="Karabika E."/>
            <person name="Karaffa L."/>
            <person name="Karanyi Z."/>
            <person name="Krasevec N."/>
            <person name="Kuo A."/>
            <person name="Kusch H."/>
            <person name="LaButti K."/>
            <person name="Lagendijk E.L."/>
            <person name="Lapidus A."/>
            <person name="Levasseur A."/>
            <person name="Lindquist E."/>
            <person name="Lipzen A."/>
            <person name="Logrieco A.F."/>
            <person name="MacCabe A."/>
            <person name="Maekelae M.R."/>
            <person name="Malavazi I."/>
            <person name="Melin P."/>
            <person name="Meyer V."/>
            <person name="Mielnichuk N."/>
            <person name="Miskei M."/>
            <person name="Molnar A.P."/>
            <person name="Mule G."/>
            <person name="Ngan C.Y."/>
            <person name="Orejas M."/>
            <person name="Orosz E."/>
            <person name="Ouedraogo J.P."/>
            <person name="Overkamp K.M."/>
            <person name="Park H.-S."/>
            <person name="Perrone G."/>
            <person name="Piumi F."/>
            <person name="Punt P.J."/>
            <person name="Ram A.F."/>
            <person name="Ramon A."/>
            <person name="Rauscher S."/>
            <person name="Record E."/>
            <person name="Riano-Pachon D.M."/>
            <person name="Robert V."/>
            <person name="Roehrig J."/>
            <person name="Ruller R."/>
            <person name="Salamov A."/>
            <person name="Salih N.S."/>
            <person name="Samson R.A."/>
            <person name="Sandor E."/>
            <person name="Sanguinetti M."/>
            <person name="Schuetze T."/>
            <person name="Sepcic K."/>
            <person name="Shelest E."/>
            <person name="Sherlock G."/>
            <person name="Sophianopoulou V."/>
            <person name="Squina F.M."/>
            <person name="Sun H."/>
            <person name="Susca A."/>
            <person name="Todd R.B."/>
            <person name="Tsang A."/>
            <person name="Unkles S.E."/>
            <person name="van de Wiele N."/>
            <person name="van Rossen-Uffink D."/>
            <person name="Oliveira J.V."/>
            <person name="Vesth T.C."/>
            <person name="Visser J."/>
            <person name="Yu J.-H."/>
            <person name="Zhou M."/>
            <person name="Andersen M.R."/>
            <person name="Archer D.B."/>
            <person name="Baker S.E."/>
            <person name="Benoit I."/>
            <person name="Brakhage A.A."/>
            <person name="Braus G.H."/>
            <person name="Fischer R."/>
            <person name="Frisvad J.C."/>
            <person name="Goldman G.H."/>
            <person name="Houbraken J."/>
            <person name="Oakley B."/>
            <person name="Pocsi I."/>
            <person name="Scazzocchio C."/>
            <person name="Seiboth B."/>
            <person name="vanKuyk P.A."/>
            <person name="Wortman J."/>
            <person name="Dyer P.S."/>
            <person name="Grigoriev I.V."/>
        </authorList>
    </citation>
    <scope>NUCLEOTIDE SEQUENCE [LARGE SCALE GENOMIC DNA]</scope>
    <source>
        <strain evidence="3">CBS 583.65</strain>
    </source>
</reference>
<dbReference type="RefSeq" id="XP_040662743.1">
    <property type="nucleotide sequence ID" value="XM_040809612.1"/>
</dbReference>
<dbReference type="EMBL" id="KV878125">
    <property type="protein sequence ID" value="OJI96980.1"/>
    <property type="molecule type" value="Genomic_DNA"/>
</dbReference>
<dbReference type="AlphaFoldDB" id="A0A1L9P627"/>
<dbReference type="GeneID" id="63725123"/>
<dbReference type="Proteomes" id="UP000184073">
    <property type="component" value="Unassembled WGS sequence"/>
</dbReference>
<dbReference type="VEuPathDB" id="FungiDB:ASPVEDRAFT_23958"/>
<evidence type="ECO:0000256" key="1">
    <source>
        <dbReference type="SAM" id="MobiDB-lite"/>
    </source>
</evidence>
<dbReference type="OrthoDB" id="4685598at2759"/>
<sequence>MAGRACSYSLSMPMGRPKRGRSRLGSNNAIQSPVATEPRAAGDNPVSPPHSEHILENVSSLDVASHLSGFEQFRRFHALSLTFSMLGQPEADPCACLSILYLLLERIRTTTRPFAAPGNMLLLRECIGSAREVLICPHCPQGYLSSIQNVSILGTLCLCIAESYSRILRSIDEEEQRASRANEQKQLEITSSGFAPTQNNNSNGTPTLFQWKAVMRNTVKAEIFGVDGYRERCFLSFIADLEERQKRWHENPSVPDFNESGRLDGADEHIPLCLAIIKEARRMLNDLGL</sequence>
<evidence type="ECO:0000313" key="3">
    <source>
        <dbReference type="Proteomes" id="UP000184073"/>
    </source>
</evidence>
<proteinExistence type="predicted"/>
<evidence type="ECO:0000313" key="2">
    <source>
        <dbReference type="EMBL" id="OJI96980.1"/>
    </source>
</evidence>
<feature type="region of interest" description="Disordered" evidence="1">
    <location>
        <begin position="1"/>
        <end position="51"/>
    </location>
</feature>
<organism evidence="2 3">
    <name type="scientific">Aspergillus versicolor CBS 583.65</name>
    <dbReference type="NCBI Taxonomy" id="1036611"/>
    <lineage>
        <taxon>Eukaryota</taxon>
        <taxon>Fungi</taxon>
        <taxon>Dikarya</taxon>
        <taxon>Ascomycota</taxon>
        <taxon>Pezizomycotina</taxon>
        <taxon>Eurotiomycetes</taxon>
        <taxon>Eurotiomycetidae</taxon>
        <taxon>Eurotiales</taxon>
        <taxon>Aspergillaceae</taxon>
        <taxon>Aspergillus</taxon>
        <taxon>Aspergillus subgen. Nidulantes</taxon>
    </lineage>
</organism>
<feature type="compositionally biased region" description="Polar residues" evidence="1">
    <location>
        <begin position="24"/>
        <end position="34"/>
    </location>
</feature>
<gene>
    <name evidence="2" type="ORF">ASPVEDRAFT_23958</name>
</gene>
<accession>A0A1L9P627</accession>
<protein>
    <recommendedName>
        <fullName evidence="4">C6 finger domain protein</fullName>
    </recommendedName>
</protein>
<name>A0A1L9P627_ASPVE</name>